<dbReference type="InterPro" id="IPR014976">
    <property type="entry name" value="AbpA_HamA_C"/>
</dbReference>
<organism evidence="2 3">
    <name type="scientific">Candidatus Raymondbacteria bacterium RIFOXYD12_FULL_49_13</name>
    <dbReference type="NCBI Taxonomy" id="1817890"/>
    <lineage>
        <taxon>Bacteria</taxon>
        <taxon>Raymondiibacteriota</taxon>
    </lineage>
</organism>
<comment type="caution">
    <text evidence="2">The sequence shown here is derived from an EMBL/GenBank/DDBJ whole genome shotgun (WGS) entry which is preliminary data.</text>
</comment>
<evidence type="ECO:0000313" key="3">
    <source>
        <dbReference type="Proteomes" id="UP000179243"/>
    </source>
</evidence>
<feature type="domain" description="Anti-bacteriophage protein A/HamA C-terminal" evidence="1">
    <location>
        <begin position="8"/>
        <end position="267"/>
    </location>
</feature>
<accession>A0A1F7F1X6</accession>
<reference evidence="2 3" key="1">
    <citation type="journal article" date="2016" name="Nat. Commun.">
        <title>Thousands of microbial genomes shed light on interconnected biogeochemical processes in an aquifer system.</title>
        <authorList>
            <person name="Anantharaman K."/>
            <person name="Brown C.T."/>
            <person name="Hug L.A."/>
            <person name="Sharon I."/>
            <person name="Castelle C.J."/>
            <person name="Probst A.J."/>
            <person name="Thomas B.C."/>
            <person name="Singh A."/>
            <person name="Wilkins M.J."/>
            <person name="Karaoz U."/>
            <person name="Brodie E.L."/>
            <person name="Williams K.H."/>
            <person name="Hubbard S.S."/>
            <person name="Banfield J.F."/>
        </authorList>
    </citation>
    <scope>NUCLEOTIDE SEQUENCE [LARGE SCALE GENOMIC DNA]</scope>
</reference>
<name>A0A1F7F1X6_UNCRA</name>
<protein>
    <submittedName>
        <fullName evidence="2">Virulence associated protein</fullName>
    </submittedName>
</protein>
<evidence type="ECO:0000259" key="1">
    <source>
        <dbReference type="Pfam" id="PF08878"/>
    </source>
</evidence>
<proteinExistence type="predicted"/>
<evidence type="ECO:0000313" key="2">
    <source>
        <dbReference type="EMBL" id="OGK00664.1"/>
    </source>
</evidence>
<sequence>MPWTSAHLKWLKKTKLKLSTIDNKNIEVWKFCHQDDPAILSAWAKHFRNHYCRDNEIDNFRKGYGYQRKDYLLKIKFPDNLKTPGPSIRAGDFGEVLVADYLNFVLGYWVPRIRYSEKDIRNESSKGCDVIGFKILGDDISDEDSLAIYEAKTQFSGKSAKPRLQDAINGSALDSLRKAETLNAIKQRLFDKQHLDKAIIVERFQNPADKPYTVYFGAVALFETALIDIELLKEACATDHPFPNALSLVVIHGTDMMKLVHKLYDRAADEA</sequence>
<dbReference type="EMBL" id="MFYX01000143">
    <property type="protein sequence ID" value="OGK00664.1"/>
    <property type="molecule type" value="Genomic_DNA"/>
</dbReference>
<dbReference type="Pfam" id="PF08878">
    <property type="entry name" value="HamA"/>
    <property type="match status" value="1"/>
</dbReference>
<dbReference type="Proteomes" id="UP000179243">
    <property type="component" value="Unassembled WGS sequence"/>
</dbReference>
<gene>
    <name evidence="2" type="ORF">A2519_19740</name>
</gene>
<dbReference type="AlphaFoldDB" id="A0A1F7F1X6"/>